<dbReference type="Gene3D" id="2.40.40.10">
    <property type="entry name" value="RlpA-like domain"/>
    <property type="match status" value="1"/>
</dbReference>
<dbReference type="STRING" id="1504633.A0A2T7FB92"/>
<evidence type="ECO:0000256" key="2">
    <source>
        <dbReference type="SAM" id="Phobius"/>
    </source>
</evidence>
<dbReference type="Proteomes" id="UP000244336">
    <property type="component" value="Chromosome 1"/>
</dbReference>
<evidence type="ECO:0000256" key="1">
    <source>
        <dbReference type="SAM" id="MobiDB-lite"/>
    </source>
</evidence>
<feature type="transmembrane region" description="Helical" evidence="2">
    <location>
        <begin position="44"/>
        <end position="62"/>
    </location>
</feature>
<gene>
    <name evidence="3" type="ORF">GQ55_1G364400</name>
</gene>
<dbReference type="PRINTS" id="PR01225">
    <property type="entry name" value="EXPANSNFAMLY"/>
</dbReference>
<evidence type="ECO:0000313" key="4">
    <source>
        <dbReference type="Proteomes" id="UP000244336"/>
    </source>
</evidence>
<feature type="region of interest" description="Disordered" evidence="1">
    <location>
        <begin position="1"/>
        <end position="21"/>
    </location>
</feature>
<dbReference type="Gramene" id="PUZ77351">
    <property type="protein sequence ID" value="PUZ77351"/>
    <property type="gene ID" value="GQ55_1G364400"/>
</dbReference>
<dbReference type="InterPro" id="IPR007118">
    <property type="entry name" value="Expan_Lol_pI"/>
</dbReference>
<sequence length="137" mass="14634">MARPHGLVARHSAGRDQGARRRRTSVWLSVHPLGSPWTMAPPPLLASLLLAGLALLLAAGVAERKPHVNHGKFKDGPWTFGHATFYGGRDGPGTTDGGACGFKDALAKDYGRADGWPRTRFGFGLNGKRIGFSFLGM</sequence>
<dbReference type="AlphaFoldDB" id="A0A2T7FB92"/>
<dbReference type="GO" id="GO:0005576">
    <property type="term" value="C:extracellular region"/>
    <property type="evidence" value="ECO:0007669"/>
    <property type="project" value="InterPro"/>
</dbReference>
<keyword evidence="4" id="KW-1185">Reference proteome</keyword>
<keyword evidence="2" id="KW-0812">Transmembrane</keyword>
<protein>
    <submittedName>
        <fullName evidence="3">Uncharacterized protein</fullName>
    </submittedName>
</protein>
<keyword evidence="2" id="KW-1133">Transmembrane helix</keyword>
<accession>A0A2T7FB92</accession>
<keyword evidence="2" id="KW-0472">Membrane</keyword>
<proteinExistence type="predicted"/>
<evidence type="ECO:0000313" key="3">
    <source>
        <dbReference type="EMBL" id="PUZ77351.1"/>
    </source>
</evidence>
<dbReference type="EMBL" id="CM009749">
    <property type="protein sequence ID" value="PUZ77351.1"/>
    <property type="molecule type" value="Genomic_DNA"/>
</dbReference>
<name>A0A2T7FB92_9POAL</name>
<reference evidence="3 4" key="1">
    <citation type="submission" date="2018-04" db="EMBL/GenBank/DDBJ databases">
        <title>WGS assembly of Panicum hallii var. hallii HAL2.</title>
        <authorList>
            <person name="Lovell J."/>
            <person name="Jenkins J."/>
            <person name="Lowry D."/>
            <person name="Mamidi S."/>
            <person name="Sreedasyam A."/>
            <person name="Weng X."/>
            <person name="Barry K."/>
            <person name="Bonette J."/>
            <person name="Campitelli B."/>
            <person name="Daum C."/>
            <person name="Gordon S."/>
            <person name="Gould B."/>
            <person name="Lipzen A."/>
            <person name="MacQueen A."/>
            <person name="Palacio-Mejia J."/>
            <person name="Plott C."/>
            <person name="Shakirov E."/>
            <person name="Shu S."/>
            <person name="Yoshinaga Y."/>
            <person name="Zane M."/>
            <person name="Rokhsar D."/>
            <person name="Grimwood J."/>
            <person name="Schmutz J."/>
            <person name="Juenger T."/>
        </authorList>
    </citation>
    <scope>NUCLEOTIDE SEQUENCE [LARGE SCALE GENOMIC DNA]</scope>
    <source>
        <strain evidence="4">cv. HAL2</strain>
    </source>
</reference>
<dbReference type="InterPro" id="IPR036908">
    <property type="entry name" value="RlpA-like_sf"/>
</dbReference>
<organism evidence="3 4">
    <name type="scientific">Panicum hallii var. hallii</name>
    <dbReference type="NCBI Taxonomy" id="1504633"/>
    <lineage>
        <taxon>Eukaryota</taxon>
        <taxon>Viridiplantae</taxon>
        <taxon>Streptophyta</taxon>
        <taxon>Embryophyta</taxon>
        <taxon>Tracheophyta</taxon>
        <taxon>Spermatophyta</taxon>
        <taxon>Magnoliopsida</taxon>
        <taxon>Liliopsida</taxon>
        <taxon>Poales</taxon>
        <taxon>Poaceae</taxon>
        <taxon>PACMAD clade</taxon>
        <taxon>Panicoideae</taxon>
        <taxon>Panicodae</taxon>
        <taxon>Paniceae</taxon>
        <taxon>Panicinae</taxon>
        <taxon>Panicum</taxon>
        <taxon>Panicum sect. Panicum</taxon>
    </lineage>
</organism>